<dbReference type="Proteomes" id="UP000694554">
    <property type="component" value="Chromosome 15"/>
</dbReference>
<evidence type="ECO:0000256" key="6">
    <source>
        <dbReference type="ARBA" id="ARBA00022741"/>
    </source>
</evidence>
<dbReference type="GO" id="GO:0006413">
    <property type="term" value="P:translational initiation"/>
    <property type="evidence" value="ECO:0007669"/>
    <property type="project" value="Ensembl"/>
</dbReference>
<keyword evidence="7" id="KW-0418">Kinase</keyword>
<keyword evidence="20" id="KW-0175">Coiled coil</keyword>
<gene>
    <name evidence="23" type="primary">EIF2AK1</name>
</gene>
<evidence type="ECO:0000259" key="22">
    <source>
        <dbReference type="PROSITE" id="PS50011"/>
    </source>
</evidence>
<proteinExistence type="inferred from homology"/>
<evidence type="ECO:0000256" key="19">
    <source>
        <dbReference type="PROSITE-ProRule" id="PRU10141"/>
    </source>
</evidence>
<evidence type="ECO:0000256" key="16">
    <source>
        <dbReference type="ARBA" id="ARBA00046654"/>
    </source>
</evidence>
<evidence type="ECO:0000256" key="7">
    <source>
        <dbReference type="ARBA" id="ARBA00022777"/>
    </source>
</evidence>
<evidence type="ECO:0000256" key="12">
    <source>
        <dbReference type="ARBA" id="ARBA00037982"/>
    </source>
</evidence>
<dbReference type="GO" id="GO:0020037">
    <property type="term" value="F:heme binding"/>
    <property type="evidence" value="ECO:0007669"/>
    <property type="project" value="Ensembl"/>
</dbReference>
<feature type="compositionally biased region" description="Polar residues" evidence="21">
    <location>
        <begin position="423"/>
        <end position="432"/>
    </location>
</feature>
<dbReference type="PROSITE" id="PS00108">
    <property type="entry name" value="PROTEIN_KINASE_ST"/>
    <property type="match status" value="1"/>
</dbReference>
<evidence type="ECO:0000256" key="11">
    <source>
        <dbReference type="ARBA" id="ARBA00023193"/>
    </source>
</evidence>
<dbReference type="GO" id="GO:0000423">
    <property type="term" value="P:mitophagy"/>
    <property type="evidence" value="ECO:0007669"/>
    <property type="project" value="Ensembl"/>
</dbReference>
<evidence type="ECO:0000256" key="20">
    <source>
        <dbReference type="SAM" id="Coils"/>
    </source>
</evidence>
<comment type="catalytic activity">
    <reaction evidence="18">
        <text>L-seryl-[protein] + ATP = O-phospho-L-seryl-[protein] + ADP + H(+)</text>
        <dbReference type="Rhea" id="RHEA:17989"/>
        <dbReference type="Rhea" id="RHEA-COMP:9863"/>
        <dbReference type="Rhea" id="RHEA-COMP:11604"/>
        <dbReference type="ChEBI" id="CHEBI:15378"/>
        <dbReference type="ChEBI" id="CHEBI:29999"/>
        <dbReference type="ChEBI" id="CHEBI:30616"/>
        <dbReference type="ChEBI" id="CHEBI:83421"/>
        <dbReference type="ChEBI" id="CHEBI:456216"/>
        <dbReference type="EC" id="2.7.11.1"/>
    </reaction>
    <physiologicalReaction direction="left-to-right" evidence="18">
        <dbReference type="Rhea" id="RHEA:17990"/>
    </physiologicalReaction>
</comment>
<dbReference type="AlphaFoldDB" id="A0A8C9C9Q6"/>
<dbReference type="GO" id="GO:0006909">
    <property type="term" value="P:phagocytosis"/>
    <property type="evidence" value="ECO:0007669"/>
    <property type="project" value="Ensembl"/>
</dbReference>
<dbReference type="GO" id="GO:0046986">
    <property type="term" value="P:negative regulation of hemoglobin biosynthetic process"/>
    <property type="evidence" value="ECO:0007669"/>
    <property type="project" value="Ensembl"/>
</dbReference>
<comment type="catalytic activity">
    <reaction evidence="17">
        <text>L-threonyl-[protein] + ATP = O-phospho-L-threonyl-[protein] + ADP + H(+)</text>
        <dbReference type="Rhea" id="RHEA:46608"/>
        <dbReference type="Rhea" id="RHEA-COMP:11060"/>
        <dbReference type="Rhea" id="RHEA-COMP:11605"/>
        <dbReference type="ChEBI" id="CHEBI:15378"/>
        <dbReference type="ChEBI" id="CHEBI:30013"/>
        <dbReference type="ChEBI" id="CHEBI:30616"/>
        <dbReference type="ChEBI" id="CHEBI:61977"/>
        <dbReference type="ChEBI" id="CHEBI:456216"/>
        <dbReference type="EC" id="2.7.11.1"/>
    </reaction>
    <physiologicalReaction direction="left-to-right" evidence="17">
        <dbReference type="Rhea" id="RHEA:46609"/>
    </physiologicalReaction>
</comment>
<comment type="subunit">
    <text evidence="16">Synthesized in an inactive form that binds to the N-terminal domain of CDC37. Has to be associated with a multiprotein complex containing Hsp90, CDC37 and PPP5C for maturation and activation by autophosphorylation. The phosphatase PPP5C modulates this activation. Homodimer; homodimerizes in presence of heme, forming a disulfide-linked inactive homodimer. Interacts with DELE1; binds both to full-length DELE1 and processed form of DELE1 (S-DELE1) in response to stress, leading to activate its protein kinase activity and trigger the integrated stress response (ISR).</text>
</comment>
<keyword evidence="9" id="KW-0832">Ubl conjugation</keyword>
<evidence type="ECO:0000256" key="15">
    <source>
        <dbReference type="ARBA" id="ARBA00042914"/>
    </source>
</evidence>
<keyword evidence="3" id="KW-0597">Phosphoprotein</keyword>
<dbReference type="KEGG" id="psiu:116739557"/>
<dbReference type="PROSITE" id="PS00107">
    <property type="entry name" value="PROTEIN_KINASE_ATP"/>
    <property type="match status" value="1"/>
</dbReference>
<evidence type="ECO:0000313" key="23">
    <source>
        <dbReference type="Ensembl" id="ENSPSNP00000018683.1"/>
    </source>
</evidence>
<dbReference type="GO" id="GO:0008285">
    <property type="term" value="P:negative regulation of cell population proliferation"/>
    <property type="evidence" value="ECO:0007669"/>
    <property type="project" value="Ensembl"/>
</dbReference>
<dbReference type="GeneID" id="116739557"/>
<evidence type="ECO:0000256" key="5">
    <source>
        <dbReference type="ARBA" id="ARBA00022737"/>
    </source>
</evidence>
<dbReference type="Pfam" id="PF00069">
    <property type="entry name" value="Pkinase"/>
    <property type="match status" value="2"/>
</dbReference>
<feature type="region of interest" description="Disordered" evidence="21">
    <location>
        <begin position="12"/>
        <end position="40"/>
    </location>
</feature>
<keyword evidence="10" id="KW-1015">Disulfide bond</keyword>
<evidence type="ECO:0000256" key="21">
    <source>
        <dbReference type="SAM" id="MobiDB-lite"/>
    </source>
</evidence>
<evidence type="ECO:0000256" key="14">
    <source>
        <dbReference type="ARBA" id="ARBA00042456"/>
    </source>
</evidence>
<feature type="compositionally biased region" description="Basic and acidic residues" evidence="21">
    <location>
        <begin position="405"/>
        <end position="422"/>
    </location>
</feature>
<name>A0A8C9C9Q6_PHOSS</name>
<feature type="region of interest" description="Disordered" evidence="21">
    <location>
        <begin position="318"/>
        <end position="362"/>
    </location>
</feature>
<protein>
    <recommendedName>
        <fullName evidence="13">Eukaryotic translation initiation factor 2-alpha kinase 1</fullName>
        <ecNumber evidence="1">2.7.11.1</ecNumber>
    </recommendedName>
    <alternativeName>
        <fullName evidence="15">Heme-regulated eukaryotic initiation factor eIF-2-alpha kinase</fullName>
    </alternativeName>
    <alternativeName>
        <fullName evidence="14">Hemin-sensitive initiation factor 2-alpha kinase</fullName>
    </alternativeName>
</protein>
<dbReference type="GO" id="GO:1901526">
    <property type="term" value="P:positive regulation of mitophagy"/>
    <property type="evidence" value="ECO:0007669"/>
    <property type="project" value="Ensembl"/>
</dbReference>
<dbReference type="GO" id="GO:0030225">
    <property type="term" value="P:macrophage differentiation"/>
    <property type="evidence" value="ECO:0007669"/>
    <property type="project" value="Ensembl"/>
</dbReference>
<dbReference type="GeneTree" id="ENSGT00940000157605"/>
<dbReference type="GO" id="GO:0140468">
    <property type="term" value="P:HRI-mediated signaling"/>
    <property type="evidence" value="ECO:0007669"/>
    <property type="project" value="Ensembl"/>
</dbReference>
<dbReference type="GO" id="GO:0005524">
    <property type="term" value="F:ATP binding"/>
    <property type="evidence" value="ECO:0007669"/>
    <property type="project" value="UniProtKB-UniRule"/>
</dbReference>
<feature type="region of interest" description="Disordered" evidence="21">
    <location>
        <begin position="405"/>
        <end position="432"/>
    </location>
</feature>
<evidence type="ECO:0000256" key="8">
    <source>
        <dbReference type="ARBA" id="ARBA00022840"/>
    </source>
</evidence>
<organism evidence="23 24">
    <name type="scientific">Phocoena sinus</name>
    <name type="common">Vaquita</name>
    <dbReference type="NCBI Taxonomy" id="42100"/>
    <lineage>
        <taxon>Eukaryota</taxon>
        <taxon>Metazoa</taxon>
        <taxon>Chordata</taxon>
        <taxon>Craniata</taxon>
        <taxon>Vertebrata</taxon>
        <taxon>Euteleostomi</taxon>
        <taxon>Mammalia</taxon>
        <taxon>Eutheria</taxon>
        <taxon>Laurasiatheria</taxon>
        <taxon>Artiodactyla</taxon>
        <taxon>Whippomorpha</taxon>
        <taxon>Cetacea</taxon>
        <taxon>Odontoceti</taxon>
        <taxon>Phocoenidae</taxon>
        <taxon>Phocoena</taxon>
    </lineage>
</organism>
<dbReference type="Gene3D" id="1.10.510.10">
    <property type="entry name" value="Transferase(Phosphotransferase) domain 1"/>
    <property type="match status" value="1"/>
</dbReference>
<dbReference type="PANTHER" id="PTHR11042:SF160">
    <property type="entry name" value="EUKARYOTIC TRANSLATION INITIATION FACTOR 2-ALPHA KINASE 1"/>
    <property type="match status" value="1"/>
</dbReference>
<keyword evidence="8 19" id="KW-0067">ATP-binding</keyword>
<dbReference type="GO" id="GO:0070585">
    <property type="term" value="P:protein localization to mitochondrion"/>
    <property type="evidence" value="ECO:0007669"/>
    <property type="project" value="Ensembl"/>
</dbReference>
<dbReference type="PROSITE" id="PS50011">
    <property type="entry name" value="PROTEIN_KINASE_DOM"/>
    <property type="match status" value="1"/>
</dbReference>
<dbReference type="Gene3D" id="3.30.200.20">
    <property type="entry name" value="Phosphorylase Kinase, domain 1"/>
    <property type="match status" value="1"/>
</dbReference>
<evidence type="ECO:0000313" key="24">
    <source>
        <dbReference type="Proteomes" id="UP000694554"/>
    </source>
</evidence>
<dbReference type="SUPFAM" id="SSF56112">
    <property type="entry name" value="Protein kinase-like (PK-like)"/>
    <property type="match status" value="1"/>
</dbReference>
<dbReference type="CTD" id="27102"/>
<reference evidence="23" key="2">
    <citation type="submission" date="2025-08" db="UniProtKB">
        <authorList>
            <consortium name="Ensembl"/>
        </authorList>
    </citation>
    <scope>IDENTIFICATION</scope>
</reference>
<dbReference type="GO" id="GO:0060586">
    <property type="term" value="P:multicellular organismal-level iron ion homeostasis"/>
    <property type="evidence" value="ECO:0007669"/>
    <property type="project" value="Ensembl"/>
</dbReference>
<reference evidence="23" key="1">
    <citation type="submission" date="2019-08" db="EMBL/GenBank/DDBJ databases">
        <title>Phocoena sinus (Vaquita) genome, mPhoSin1, primary haplotype.</title>
        <authorList>
            <person name="Morin P."/>
            <person name="Mountcastle J."/>
            <person name="Fungtammasan C."/>
            <person name="Rhie A."/>
            <person name="Rojas-Bracho L."/>
            <person name="Smith C.R."/>
            <person name="Taylor B.L."/>
            <person name="Gulland F.M.D."/>
            <person name="Musser W."/>
            <person name="Houck M."/>
            <person name="Haase B."/>
            <person name="Paez S."/>
            <person name="Howe K."/>
            <person name="Torrance J."/>
            <person name="Formenti G."/>
            <person name="Phillippy A."/>
            <person name="Ryder O."/>
            <person name="Jarvis E.D."/>
            <person name="Fedrigo O."/>
        </authorList>
    </citation>
    <scope>NUCLEOTIDE SEQUENCE [LARGE SCALE GENOMIC DNA]</scope>
</reference>
<dbReference type="GO" id="GO:0005829">
    <property type="term" value="C:cytosol"/>
    <property type="evidence" value="ECO:0007669"/>
    <property type="project" value="Ensembl"/>
</dbReference>
<dbReference type="Ensembl" id="ENSPSNT00000021050.1">
    <property type="protein sequence ID" value="ENSPSNP00000018683.1"/>
    <property type="gene ID" value="ENSPSNG00000013745.1"/>
</dbReference>
<dbReference type="GO" id="GO:0017148">
    <property type="term" value="P:negative regulation of translation"/>
    <property type="evidence" value="ECO:0007669"/>
    <property type="project" value="UniProtKB-KW"/>
</dbReference>
<keyword evidence="11" id="KW-0652">Protein synthesis inhibitor</keyword>
<dbReference type="GO" id="GO:0051649">
    <property type="term" value="P:establishment of localization in cell"/>
    <property type="evidence" value="ECO:0007669"/>
    <property type="project" value="Ensembl"/>
</dbReference>
<evidence type="ECO:0000256" key="17">
    <source>
        <dbReference type="ARBA" id="ARBA00048659"/>
    </source>
</evidence>
<dbReference type="Pfam" id="PF22949">
    <property type="entry name" value="HRI2_3H"/>
    <property type="match status" value="1"/>
</dbReference>
<dbReference type="InterPro" id="IPR008271">
    <property type="entry name" value="Ser/Thr_kinase_AS"/>
</dbReference>
<reference evidence="23" key="3">
    <citation type="submission" date="2025-09" db="UniProtKB">
        <authorList>
            <consortium name="Ensembl"/>
        </authorList>
    </citation>
    <scope>IDENTIFICATION</scope>
</reference>
<keyword evidence="24" id="KW-1185">Reference proteome</keyword>
<dbReference type="FunFam" id="1.10.510.10:FF:000375">
    <property type="entry name" value="Putative eukaryotic translation initiation factor 2-alpha kinase 1"/>
    <property type="match status" value="1"/>
</dbReference>
<dbReference type="GO" id="GO:0005634">
    <property type="term" value="C:nucleus"/>
    <property type="evidence" value="ECO:0007669"/>
    <property type="project" value="TreeGrafter"/>
</dbReference>
<evidence type="ECO:0000256" key="10">
    <source>
        <dbReference type="ARBA" id="ARBA00023157"/>
    </source>
</evidence>
<keyword evidence="4" id="KW-0808">Transferase</keyword>
<keyword evidence="5" id="KW-0677">Repeat</keyword>
<sequence>MLGGILGAREREAEGDAAGAVPAPPAIDFPAEGSDPKYDESDVPAELQVLKGPLQQPTFPFSVANQLLLVSLLEHLSHVHEPNLLHSRQVFKLLCQTFIKMGLLSSFACSGEFSSLRLHHSRAIMHLMRSAKERVRQGPCEDNSHIQKIRSREVGFEAQTSRYLNEFEELAILGKGGYGRVYKVRNKLDGQYYAIKKILIKGATKTDCMKVLREVKVLAGLQHPNIVGYHTAWIEHVHMAQRQADRISIQLPSLEVISDQEDPRDQCGVKSDESNSPSIIFAEFTPEEEKSLGESGVENQNNRLVNYSASVVTRDAGEFEPSLEPQGKGVADESSRSIVGHRQPLQHDSDLEENFASTEESSEENLNLLGQTEVQYHLMLHIQMQLCELSLWDWIRERNQQGRESMDESACHHKQEKSEKLSQTRGPSRGMTSQCNVVSWMESWNRKRTLGPYVMASVATKIFQELVEGVFYIHNMGIVHRDLKPRNIFLHGPNQQVKIGDFGLACADIIQNTDWANGNGKRTPTHTSRVGTCLYASPEQLEGSEYDAKSDMYSLGVILLELFQPFGTEMERARVLTGLRTGQIPESLSKRCPVQAKYIQHLTRKSSSQRPSAAQLLQSELFQNSGNVNLTLQMKILEQEKEIEELRKQLSLLSQDKGVKRVT</sequence>
<comment type="similarity">
    <text evidence="12">Belongs to the protein kinase superfamily. Ser/Thr protein kinase family. GCN2 subfamily.</text>
</comment>
<keyword evidence="6 19" id="KW-0547">Nucleotide-binding</keyword>
<dbReference type="GO" id="GO:0004694">
    <property type="term" value="F:eukaryotic translation initiation factor 2alpha kinase activity"/>
    <property type="evidence" value="ECO:0007669"/>
    <property type="project" value="Ensembl"/>
</dbReference>
<feature type="coiled-coil region" evidence="20">
    <location>
        <begin position="627"/>
        <end position="656"/>
    </location>
</feature>
<evidence type="ECO:0000256" key="3">
    <source>
        <dbReference type="ARBA" id="ARBA00022553"/>
    </source>
</evidence>
<feature type="binding site" evidence="19">
    <location>
        <position position="197"/>
    </location>
    <ligand>
        <name>ATP</name>
        <dbReference type="ChEBI" id="CHEBI:30616"/>
    </ligand>
</feature>
<feature type="domain" description="Protein kinase" evidence="22">
    <location>
        <begin position="167"/>
        <end position="622"/>
    </location>
</feature>
<keyword evidence="2" id="KW-0723">Serine/threonine-protein kinase</keyword>
<dbReference type="CDD" id="cd14049">
    <property type="entry name" value="STKc_EIF2AK1_HRI"/>
    <property type="match status" value="1"/>
</dbReference>
<evidence type="ECO:0000256" key="4">
    <source>
        <dbReference type="ARBA" id="ARBA00022679"/>
    </source>
</evidence>
<dbReference type="GO" id="GO:0002526">
    <property type="term" value="P:acute inflammatory response"/>
    <property type="evidence" value="ECO:0007669"/>
    <property type="project" value="Ensembl"/>
</dbReference>
<evidence type="ECO:0000256" key="9">
    <source>
        <dbReference type="ARBA" id="ARBA00022843"/>
    </source>
</evidence>
<dbReference type="InterPro" id="IPR050339">
    <property type="entry name" value="CC_SR_Kinase"/>
</dbReference>
<accession>A0A8C9C9Q6</accession>
<dbReference type="EC" id="2.7.11.1" evidence="1"/>
<dbReference type="PANTHER" id="PTHR11042">
    <property type="entry name" value="EUKARYOTIC TRANSLATION INITIATION FACTOR 2-ALPHA KINASE EIF2-ALPHA KINASE -RELATED"/>
    <property type="match status" value="1"/>
</dbReference>
<evidence type="ECO:0000256" key="13">
    <source>
        <dbReference type="ARBA" id="ARBA00040433"/>
    </source>
</evidence>
<evidence type="ECO:0000256" key="18">
    <source>
        <dbReference type="ARBA" id="ARBA00048977"/>
    </source>
</evidence>
<evidence type="ECO:0000256" key="1">
    <source>
        <dbReference type="ARBA" id="ARBA00012513"/>
    </source>
</evidence>
<dbReference type="GO" id="GO:1990641">
    <property type="term" value="P:response to iron ion starvation"/>
    <property type="evidence" value="ECO:0007669"/>
    <property type="project" value="Ensembl"/>
</dbReference>
<dbReference type="RefSeq" id="XP_032459841.1">
    <property type="nucleotide sequence ID" value="XM_032603950.1"/>
</dbReference>
<dbReference type="InterPro" id="IPR000719">
    <property type="entry name" value="Prot_kinase_dom"/>
</dbReference>
<dbReference type="InterPro" id="IPR011009">
    <property type="entry name" value="Kinase-like_dom_sf"/>
</dbReference>
<dbReference type="SMART" id="SM00220">
    <property type="entry name" value="S_TKc"/>
    <property type="match status" value="1"/>
</dbReference>
<dbReference type="FunFam" id="3.30.200.20:FF:000380">
    <property type="entry name" value="Eukaryotic translation initiation factor 2 alpha kinase 1"/>
    <property type="match status" value="1"/>
</dbReference>
<dbReference type="InterPro" id="IPR054521">
    <property type="entry name" value="HRI2_3H"/>
</dbReference>
<dbReference type="InterPro" id="IPR017441">
    <property type="entry name" value="Protein_kinase_ATP_BS"/>
</dbReference>
<dbReference type="GO" id="GO:0046501">
    <property type="term" value="P:protoporphyrinogen IX metabolic process"/>
    <property type="evidence" value="ECO:0007669"/>
    <property type="project" value="Ensembl"/>
</dbReference>
<dbReference type="GO" id="GO:0042803">
    <property type="term" value="F:protein homodimerization activity"/>
    <property type="evidence" value="ECO:0007669"/>
    <property type="project" value="Ensembl"/>
</dbReference>
<evidence type="ECO:0000256" key="2">
    <source>
        <dbReference type="ARBA" id="ARBA00022527"/>
    </source>
</evidence>